<evidence type="ECO:0000313" key="3">
    <source>
        <dbReference type="Proteomes" id="UP000516260"/>
    </source>
</evidence>
<reference evidence="2 3" key="1">
    <citation type="submission" date="2019-04" db="EMBL/GenBank/DDBJ databases">
        <title>The sequence and de novo assembly of Takifugu bimaculatus genome using PacBio and Hi-C technologies.</title>
        <authorList>
            <person name="Xu P."/>
            <person name="Liu B."/>
            <person name="Zhou Z."/>
        </authorList>
    </citation>
    <scope>NUCLEOTIDE SEQUENCE [LARGE SCALE GENOMIC DNA]</scope>
    <source>
        <strain evidence="2">TB-2018</strain>
        <tissue evidence="2">Muscle</tissue>
    </source>
</reference>
<dbReference type="AlphaFoldDB" id="A0A4Z2B832"/>
<protein>
    <submittedName>
        <fullName evidence="2">Uncharacterized protein</fullName>
    </submittedName>
</protein>
<proteinExistence type="predicted"/>
<organism evidence="2 3">
    <name type="scientific">Takifugu bimaculatus</name>
    <dbReference type="NCBI Taxonomy" id="433685"/>
    <lineage>
        <taxon>Eukaryota</taxon>
        <taxon>Metazoa</taxon>
        <taxon>Chordata</taxon>
        <taxon>Craniata</taxon>
        <taxon>Vertebrata</taxon>
        <taxon>Euteleostomi</taxon>
        <taxon>Actinopterygii</taxon>
        <taxon>Neopterygii</taxon>
        <taxon>Teleostei</taxon>
        <taxon>Neoteleostei</taxon>
        <taxon>Acanthomorphata</taxon>
        <taxon>Eupercaria</taxon>
        <taxon>Tetraodontiformes</taxon>
        <taxon>Tetradontoidea</taxon>
        <taxon>Tetraodontidae</taxon>
        <taxon>Takifugu</taxon>
    </lineage>
</organism>
<name>A0A4Z2B832_9TELE</name>
<feature type="region of interest" description="Disordered" evidence="1">
    <location>
        <begin position="64"/>
        <end position="124"/>
    </location>
</feature>
<comment type="caution">
    <text evidence="2">The sequence shown here is derived from an EMBL/GenBank/DDBJ whole genome shotgun (WGS) entry which is preliminary data.</text>
</comment>
<evidence type="ECO:0000313" key="2">
    <source>
        <dbReference type="EMBL" id="TNM87959.1"/>
    </source>
</evidence>
<dbReference type="PANTHER" id="PTHR35675">
    <property type="entry name" value="HYPOTHETICAL PROTEIN LOC100362216"/>
    <property type="match status" value="1"/>
</dbReference>
<gene>
    <name evidence="2" type="ORF">fugu_006180</name>
</gene>
<feature type="region of interest" description="Disordered" evidence="1">
    <location>
        <begin position="269"/>
        <end position="291"/>
    </location>
</feature>
<accession>A0A4Z2B832</accession>
<dbReference type="EMBL" id="SWLE01000019">
    <property type="protein sequence ID" value="TNM87959.1"/>
    <property type="molecule type" value="Genomic_DNA"/>
</dbReference>
<keyword evidence="3" id="KW-1185">Reference proteome</keyword>
<dbReference type="Proteomes" id="UP000516260">
    <property type="component" value="Chromosome 6"/>
</dbReference>
<sequence>MADSQEDTQPEEEREFQKTIALIGGKEKIYLVSDCCKDKEVDGGDAGILQEFIGEMFPGSNAKLLATPASGHRDPGDGTQTSCDSPPTARLEDLELKASLQDESTENRGRGARNGSARSRVTRSASMYSSKRTIDYPVIIFIFRQTFLSQNTNRVCLKEILKDVRARTKHARIARPALIGLIRTREESAETHQCAQLVERLLRSVFHNHSPETMWVGCFIPKTEVKTLCIKKNVCRVIYSSQTADNAQDRGESVFWPCLSWPRGRGPRFQANNSSASRDRDDGECIEESIPLNTKSMATGCRADGASAGGDS</sequence>
<evidence type="ECO:0000256" key="1">
    <source>
        <dbReference type="SAM" id="MobiDB-lite"/>
    </source>
</evidence>
<dbReference type="PANTHER" id="PTHR35675:SF1">
    <property type="entry name" value="RIKEN CDNA 2810459M11 GENE"/>
    <property type="match status" value="1"/>
</dbReference>